<accession>A0A1S1YVS2</accession>
<gene>
    <name evidence="2" type="ORF">NH26_01555</name>
</gene>
<dbReference type="Gene3D" id="1.10.10.10">
    <property type="entry name" value="Winged helix-like DNA-binding domain superfamily/Winged helix DNA-binding domain"/>
    <property type="match status" value="1"/>
</dbReference>
<sequence>MEKLQEQVIALYEEGLSYRKIGAEVGLSHGKVGEIIRGRASLKGNPPMDGTEHEQIHDDFVPTESTSKKLKKKSKKDKEAKAMKKQMAKMQSELQFYKDELEKSKSKTQELNGALEFQEKEGKLQQEIIEHFEEILAVDGVSMCNEEVLHVFNELWDWKREVSEAPKLFKAFKEEYFLVVKLSDYFEQGLRKFDENNSLETVKFNFSPEVVTEIESFI</sequence>
<protein>
    <submittedName>
        <fullName evidence="2">Uncharacterized protein</fullName>
    </submittedName>
</protein>
<dbReference type="STRING" id="915059.NH26_01555"/>
<proteinExistence type="predicted"/>
<dbReference type="Proteomes" id="UP000179797">
    <property type="component" value="Unassembled WGS sequence"/>
</dbReference>
<keyword evidence="3" id="KW-1185">Reference proteome</keyword>
<keyword evidence="1" id="KW-0175">Coiled coil</keyword>
<comment type="caution">
    <text evidence="2">The sequence shown here is derived from an EMBL/GenBank/DDBJ whole genome shotgun (WGS) entry which is preliminary data.</text>
</comment>
<dbReference type="EMBL" id="JRYR02000001">
    <property type="protein sequence ID" value="OHX65131.1"/>
    <property type="molecule type" value="Genomic_DNA"/>
</dbReference>
<dbReference type="InterPro" id="IPR036388">
    <property type="entry name" value="WH-like_DNA-bd_sf"/>
</dbReference>
<organism evidence="2 3">
    <name type="scientific">Flammeovirga pacifica</name>
    <dbReference type="NCBI Taxonomy" id="915059"/>
    <lineage>
        <taxon>Bacteria</taxon>
        <taxon>Pseudomonadati</taxon>
        <taxon>Bacteroidota</taxon>
        <taxon>Cytophagia</taxon>
        <taxon>Cytophagales</taxon>
        <taxon>Flammeovirgaceae</taxon>
        <taxon>Flammeovirga</taxon>
    </lineage>
</organism>
<dbReference type="OrthoDB" id="978111at2"/>
<evidence type="ECO:0000313" key="2">
    <source>
        <dbReference type="EMBL" id="OHX65131.1"/>
    </source>
</evidence>
<evidence type="ECO:0000256" key="1">
    <source>
        <dbReference type="SAM" id="Coils"/>
    </source>
</evidence>
<dbReference type="RefSeq" id="WP_044226887.1">
    <property type="nucleotide sequence ID" value="NZ_JRYR02000001.1"/>
</dbReference>
<feature type="coiled-coil region" evidence="1">
    <location>
        <begin position="73"/>
        <end position="121"/>
    </location>
</feature>
<dbReference type="AlphaFoldDB" id="A0A1S1YVS2"/>
<reference evidence="2 3" key="1">
    <citation type="journal article" date="2012" name="Int. J. Syst. Evol. Microbiol.">
        <title>Flammeovirga pacifica sp. nov., isolated from deep-sea sediment.</title>
        <authorList>
            <person name="Xu H."/>
            <person name="Fu Y."/>
            <person name="Yang N."/>
            <person name="Ding Z."/>
            <person name="Lai Q."/>
            <person name="Zeng R."/>
        </authorList>
    </citation>
    <scope>NUCLEOTIDE SEQUENCE [LARGE SCALE GENOMIC DNA]</scope>
    <source>
        <strain evidence="3">DSM 24597 / LMG 26175 / WPAGA1</strain>
    </source>
</reference>
<evidence type="ECO:0000313" key="3">
    <source>
        <dbReference type="Proteomes" id="UP000179797"/>
    </source>
</evidence>
<name>A0A1S1YVS2_FLAPC</name>